<feature type="compositionally biased region" description="Polar residues" evidence="1">
    <location>
        <begin position="80"/>
        <end position="96"/>
    </location>
</feature>
<dbReference type="AlphaFoldDB" id="A0A4Y2KX14"/>
<sequence length="103" mass="11354">MFTEVNSSHYSCAVIHLHIHMRNRLGIHYGLLSRVLSCQNSPLLLKNDGYTSSELVISDSESPGGIKEKNTVIQDLNRNAASKSSSGYENPRTSSIPKVLHCV</sequence>
<protein>
    <submittedName>
        <fullName evidence="2">Uncharacterized protein</fullName>
    </submittedName>
</protein>
<reference evidence="2 3" key="1">
    <citation type="journal article" date="2019" name="Sci. Rep.">
        <title>Orb-weaving spider Araneus ventricosus genome elucidates the spidroin gene catalogue.</title>
        <authorList>
            <person name="Kono N."/>
            <person name="Nakamura H."/>
            <person name="Ohtoshi R."/>
            <person name="Moran D.A.P."/>
            <person name="Shinohara A."/>
            <person name="Yoshida Y."/>
            <person name="Fujiwara M."/>
            <person name="Mori M."/>
            <person name="Tomita M."/>
            <person name="Arakawa K."/>
        </authorList>
    </citation>
    <scope>NUCLEOTIDE SEQUENCE [LARGE SCALE GENOMIC DNA]</scope>
</reference>
<evidence type="ECO:0000256" key="1">
    <source>
        <dbReference type="SAM" id="MobiDB-lite"/>
    </source>
</evidence>
<comment type="caution">
    <text evidence="2">The sequence shown here is derived from an EMBL/GenBank/DDBJ whole genome shotgun (WGS) entry which is preliminary data.</text>
</comment>
<feature type="region of interest" description="Disordered" evidence="1">
    <location>
        <begin position="80"/>
        <end position="103"/>
    </location>
</feature>
<evidence type="ECO:0000313" key="2">
    <source>
        <dbReference type="EMBL" id="GBN06984.1"/>
    </source>
</evidence>
<feature type="non-terminal residue" evidence="2">
    <location>
        <position position="103"/>
    </location>
</feature>
<accession>A0A4Y2KX14</accession>
<dbReference type="EMBL" id="BGPR01005120">
    <property type="protein sequence ID" value="GBN06984.1"/>
    <property type="molecule type" value="Genomic_DNA"/>
</dbReference>
<proteinExistence type="predicted"/>
<dbReference type="Proteomes" id="UP000499080">
    <property type="component" value="Unassembled WGS sequence"/>
</dbReference>
<evidence type="ECO:0000313" key="3">
    <source>
        <dbReference type="Proteomes" id="UP000499080"/>
    </source>
</evidence>
<gene>
    <name evidence="2" type="ORF">AVEN_12337_1</name>
</gene>
<keyword evidence="3" id="KW-1185">Reference proteome</keyword>
<organism evidence="2 3">
    <name type="scientific">Araneus ventricosus</name>
    <name type="common">Orbweaver spider</name>
    <name type="synonym">Epeira ventricosa</name>
    <dbReference type="NCBI Taxonomy" id="182803"/>
    <lineage>
        <taxon>Eukaryota</taxon>
        <taxon>Metazoa</taxon>
        <taxon>Ecdysozoa</taxon>
        <taxon>Arthropoda</taxon>
        <taxon>Chelicerata</taxon>
        <taxon>Arachnida</taxon>
        <taxon>Araneae</taxon>
        <taxon>Araneomorphae</taxon>
        <taxon>Entelegynae</taxon>
        <taxon>Araneoidea</taxon>
        <taxon>Araneidae</taxon>
        <taxon>Araneus</taxon>
    </lineage>
</organism>
<name>A0A4Y2KX14_ARAVE</name>